<name>B9K8W3_THENN</name>
<dbReference type="PANTHER" id="PTHR43586">
    <property type="entry name" value="CYSTEINE DESULFURASE"/>
    <property type="match status" value="1"/>
</dbReference>
<organism evidence="8 9">
    <name type="scientific">Thermotoga neapolitana (strain ATCC 49049 / DSM 4359 / NBRC 107923 / NS-E)</name>
    <dbReference type="NCBI Taxonomy" id="309803"/>
    <lineage>
        <taxon>Bacteria</taxon>
        <taxon>Thermotogati</taxon>
        <taxon>Thermotogota</taxon>
        <taxon>Thermotogae</taxon>
        <taxon>Thermotogales</taxon>
        <taxon>Thermotogaceae</taxon>
        <taxon>Thermotoga</taxon>
    </lineage>
</organism>
<evidence type="ECO:0000313" key="9">
    <source>
        <dbReference type="Proteomes" id="UP000000445"/>
    </source>
</evidence>
<dbReference type="InterPro" id="IPR015424">
    <property type="entry name" value="PyrdxlP-dep_Trfase"/>
</dbReference>
<keyword evidence="9" id="KW-1185">Reference proteome</keyword>
<dbReference type="InterPro" id="IPR010970">
    <property type="entry name" value="Cys_dSase_SufS"/>
</dbReference>
<dbReference type="GO" id="GO:0030170">
    <property type="term" value="F:pyridoxal phosphate binding"/>
    <property type="evidence" value="ECO:0007669"/>
    <property type="project" value="InterPro"/>
</dbReference>
<dbReference type="Gene3D" id="3.90.1150.10">
    <property type="entry name" value="Aspartate Aminotransferase, domain 1"/>
    <property type="match status" value="1"/>
</dbReference>
<dbReference type="Gene3D" id="3.40.640.10">
    <property type="entry name" value="Type I PLP-dependent aspartate aminotransferase-like (Major domain)"/>
    <property type="match status" value="1"/>
</dbReference>
<dbReference type="CDD" id="cd06453">
    <property type="entry name" value="SufS_like"/>
    <property type="match status" value="1"/>
</dbReference>
<feature type="domain" description="Aminotransferase class V" evidence="7">
    <location>
        <begin position="18"/>
        <end position="394"/>
    </location>
</feature>
<sequence length="408" mass="46453">MYEDFPTLKTKINGRRLVYLDNAATTLKPKRVVEKLKEFYYTSYSNVHRAVHTLASRATVELEESRERFAEFLGVSPQEIIFTSGTTMAINLVAVSLLRSGLLKENDLVLTSLLEHHANFVPWLRLSRFHGYRLEYIKPSGRFGTLEMDDLMSHREKNPKVLAITGLSNVTGQRIPVEELRNIFPNAIIVLDGAQLLPHERVKPKEIGVDFLAFSLHKMLGPTGVGVLYGRKELLEQMEPFLYGGEMIDRVSLEDVTFNELPYKFEAGTPNIADIVASKEALAYLEEIGFEVVHERVERLTQLALEELSRVDGVELYGPLDERQHGIVSFNIKGVHPHDVAHILDQEFGVAIRSGHHCAQPLMNLLKEQSLLDFPNSTCRASFYLYNTEEDVRIFVEGVKKVKEWFSR</sequence>
<evidence type="ECO:0000256" key="5">
    <source>
        <dbReference type="ARBA" id="ARBA00022898"/>
    </source>
</evidence>
<dbReference type="GO" id="GO:0031071">
    <property type="term" value="F:cysteine desulfurase activity"/>
    <property type="evidence" value="ECO:0007669"/>
    <property type="project" value="UniProtKB-EC"/>
</dbReference>
<dbReference type="STRING" id="309803.CTN_1220"/>
<evidence type="ECO:0000256" key="3">
    <source>
        <dbReference type="ARBA" id="ARBA00012239"/>
    </source>
</evidence>
<dbReference type="InterPro" id="IPR015421">
    <property type="entry name" value="PyrdxlP-dep_Trfase_major"/>
</dbReference>
<dbReference type="HOGENOM" id="CLU_003433_2_5_0"/>
<dbReference type="NCBIfam" id="TIGR01979">
    <property type="entry name" value="sufS"/>
    <property type="match status" value="1"/>
</dbReference>
<evidence type="ECO:0000256" key="4">
    <source>
        <dbReference type="ARBA" id="ARBA00022679"/>
    </source>
</evidence>
<dbReference type="eggNOG" id="COG0520">
    <property type="taxonomic scope" value="Bacteria"/>
</dbReference>
<accession>B9K8W3</accession>
<comment type="cofactor">
    <cofactor evidence="1">
        <name>pyridoxal 5'-phosphate</name>
        <dbReference type="ChEBI" id="CHEBI:597326"/>
    </cofactor>
</comment>
<dbReference type="EC" id="2.8.1.7" evidence="3"/>
<dbReference type="Pfam" id="PF00266">
    <property type="entry name" value="Aminotran_5"/>
    <property type="match status" value="1"/>
</dbReference>
<keyword evidence="5" id="KW-0663">Pyridoxal phosphate</keyword>
<dbReference type="InterPro" id="IPR015422">
    <property type="entry name" value="PyrdxlP-dep_Trfase_small"/>
</dbReference>
<dbReference type="Proteomes" id="UP000000445">
    <property type="component" value="Chromosome"/>
</dbReference>
<dbReference type="EMBL" id="CP000916">
    <property type="protein sequence ID" value="ACM23396.1"/>
    <property type="molecule type" value="Genomic_DNA"/>
</dbReference>
<keyword evidence="4" id="KW-0808">Transferase</keyword>
<evidence type="ECO:0000313" key="8">
    <source>
        <dbReference type="EMBL" id="ACM23396.1"/>
    </source>
</evidence>
<evidence type="ECO:0000259" key="7">
    <source>
        <dbReference type="Pfam" id="PF00266"/>
    </source>
</evidence>
<proteinExistence type="inferred from homology"/>
<dbReference type="GO" id="GO:0006534">
    <property type="term" value="P:cysteine metabolic process"/>
    <property type="evidence" value="ECO:0007669"/>
    <property type="project" value="InterPro"/>
</dbReference>
<comment type="similarity">
    <text evidence="2">Belongs to the class-V pyridoxal-phosphate-dependent aminotransferase family. Csd subfamily.</text>
</comment>
<dbReference type="PANTHER" id="PTHR43586:SF8">
    <property type="entry name" value="CYSTEINE DESULFURASE 1, CHLOROPLASTIC"/>
    <property type="match status" value="1"/>
</dbReference>
<evidence type="ECO:0000256" key="6">
    <source>
        <dbReference type="ARBA" id="ARBA00050776"/>
    </source>
</evidence>
<comment type="catalytic activity">
    <reaction evidence="6">
        <text>(sulfur carrier)-H + L-cysteine = (sulfur carrier)-SH + L-alanine</text>
        <dbReference type="Rhea" id="RHEA:43892"/>
        <dbReference type="Rhea" id="RHEA-COMP:14737"/>
        <dbReference type="Rhea" id="RHEA-COMP:14739"/>
        <dbReference type="ChEBI" id="CHEBI:29917"/>
        <dbReference type="ChEBI" id="CHEBI:35235"/>
        <dbReference type="ChEBI" id="CHEBI:57972"/>
        <dbReference type="ChEBI" id="CHEBI:64428"/>
        <dbReference type="EC" id="2.8.1.7"/>
    </reaction>
</comment>
<reference evidence="8 9" key="1">
    <citation type="journal article" date="2009" name="Biosci. Biotechnol. Biochem.">
        <title>WeGAS: a web-based microbial genome annotation system.</title>
        <authorList>
            <person name="Lee D."/>
            <person name="Seo H."/>
            <person name="Park C."/>
            <person name="Park K."/>
        </authorList>
    </citation>
    <scope>NUCLEOTIDE SEQUENCE [LARGE SCALE GENOMIC DNA]</scope>
    <source>
        <strain evidence="9">ATCC 49049 / DSM 4359 / NBRC 107923 / NS-E</strain>
    </source>
</reference>
<evidence type="ECO:0000256" key="1">
    <source>
        <dbReference type="ARBA" id="ARBA00001933"/>
    </source>
</evidence>
<protein>
    <recommendedName>
        <fullName evidence="3">cysteine desulfurase</fullName>
        <ecNumber evidence="3">2.8.1.7</ecNumber>
    </recommendedName>
</protein>
<evidence type="ECO:0000256" key="2">
    <source>
        <dbReference type="ARBA" id="ARBA00010447"/>
    </source>
</evidence>
<dbReference type="AlphaFoldDB" id="B9K8W3"/>
<dbReference type="SUPFAM" id="SSF53383">
    <property type="entry name" value="PLP-dependent transferases"/>
    <property type="match status" value="1"/>
</dbReference>
<gene>
    <name evidence="8" type="ordered locus">CTN_1220</name>
</gene>
<dbReference type="KEGG" id="tna:CTN_1220"/>
<dbReference type="InterPro" id="IPR000192">
    <property type="entry name" value="Aminotrans_V_dom"/>
</dbReference>